<dbReference type="Proteomes" id="UP000770015">
    <property type="component" value="Unassembled WGS sequence"/>
</dbReference>
<dbReference type="AlphaFoldDB" id="A0A9P9AB89"/>
<evidence type="ECO:0000256" key="1">
    <source>
        <dbReference type="SAM" id="MobiDB-lite"/>
    </source>
</evidence>
<dbReference type="EMBL" id="JAGSXJ010000009">
    <property type="protein sequence ID" value="KAH6688511.1"/>
    <property type="molecule type" value="Genomic_DNA"/>
</dbReference>
<protein>
    <submittedName>
        <fullName evidence="2">Uncharacterized protein</fullName>
    </submittedName>
</protein>
<comment type="caution">
    <text evidence="2">The sequence shown here is derived from an EMBL/GenBank/DDBJ whole genome shotgun (WGS) entry which is preliminary data.</text>
</comment>
<organism evidence="2 3">
    <name type="scientific">Plectosphaerella plurivora</name>
    <dbReference type="NCBI Taxonomy" id="936078"/>
    <lineage>
        <taxon>Eukaryota</taxon>
        <taxon>Fungi</taxon>
        <taxon>Dikarya</taxon>
        <taxon>Ascomycota</taxon>
        <taxon>Pezizomycotina</taxon>
        <taxon>Sordariomycetes</taxon>
        <taxon>Hypocreomycetidae</taxon>
        <taxon>Glomerellales</taxon>
        <taxon>Plectosphaerellaceae</taxon>
        <taxon>Plectosphaerella</taxon>
    </lineage>
</organism>
<feature type="region of interest" description="Disordered" evidence="1">
    <location>
        <begin position="277"/>
        <end position="298"/>
    </location>
</feature>
<evidence type="ECO:0000313" key="3">
    <source>
        <dbReference type="Proteomes" id="UP000770015"/>
    </source>
</evidence>
<gene>
    <name evidence="2" type="ORF">F5X68DRAFT_80267</name>
</gene>
<reference evidence="2" key="1">
    <citation type="journal article" date="2021" name="Nat. Commun.">
        <title>Genetic determinants of endophytism in the Arabidopsis root mycobiome.</title>
        <authorList>
            <person name="Mesny F."/>
            <person name="Miyauchi S."/>
            <person name="Thiergart T."/>
            <person name="Pickel B."/>
            <person name="Atanasova L."/>
            <person name="Karlsson M."/>
            <person name="Huettel B."/>
            <person name="Barry K.W."/>
            <person name="Haridas S."/>
            <person name="Chen C."/>
            <person name="Bauer D."/>
            <person name="Andreopoulos W."/>
            <person name="Pangilinan J."/>
            <person name="LaButti K."/>
            <person name="Riley R."/>
            <person name="Lipzen A."/>
            <person name="Clum A."/>
            <person name="Drula E."/>
            <person name="Henrissat B."/>
            <person name="Kohler A."/>
            <person name="Grigoriev I.V."/>
            <person name="Martin F.M."/>
            <person name="Hacquard S."/>
        </authorList>
    </citation>
    <scope>NUCLEOTIDE SEQUENCE</scope>
    <source>
        <strain evidence="2">MPI-SDFR-AT-0117</strain>
    </source>
</reference>
<name>A0A9P9AB89_9PEZI</name>
<feature type="region of interest" description="Disordered" evidence="1">
    <location>
        <begin position="77"/>
        <end position="103"/>
    </location>
</feature>
<sequence>MRRRNLITSDGDHRSPHPHRGHRHVRSHHPQIHPIYSFLLASTTFGVARRRPNLDSFPKLPAPCPYWMSTSFLAQPSSSGLAQRSRTTSPEQPRGRTSYSNPRAICRDALGPSRQVAECGRVGLWVLGHSLQFCWWSMRCDLQYLLHRNDTAPGKPPNSRASRDQSRLSSCFSPLTPLNFSLGSGHPTRARLSLAHISCAQARLFGRRSGRRRPRRNRQHETAWTTATAMPLPAAIRRPSHMPEAATTWDCGPPGVVQKFACMWLAVVLVPTRRPVTGQAERERQPSASYPSVRVGAE</sequence>
<keyword evidence="3" id="KW-1185">Reference proteome</keyword>
<feature type="compositionally biased region" description="Basic residues" evidence="1">
    <location>
        <begin position="16"/>
        <end position="28"/>
    </location>
</feature>
<feature type="region of interest" description="Disordered" evidence="1">
    <location>
        <begin position="1"/>
        <end position="28"/>
    </location>
</feature>
<evidence type="ECO:0000313" key="2">
    <source>
        <dbReference type="EMBL" id="KAH6688511.1"/>
    </source>
</evidence>
<accession>A0A9P9AB89</accession>
<feature type="compositionally biased region" description="Polar residues" evidence="1">
    <location>
        <begin position="77"/>
        <end position="101"/>
    </location>
</feature>
<proteinExistence type="predicted"/>